<evidence type="ECO:0000259" key="1">
    <source>
        <dbReference type="Pfam" id="PF20248"/>
    </source>
</evidence>
<reference evidence="2" key="1">
    <citation type="submission" date="2006-06" db="EMBL/GenBank/DDBJ databases">
        <title>Complete sequence of chromosome of Mycobacterium sp. MCS.</title>
        <authorList>
            <consortium name="US DOE Joint Genome Institute"/>
            <person name="Copeland A."/>
            <person name="Lucas S."/>
            <person name="Lapidus A."/>
            <person name="Barry K."/>
            <person name="Detter J.C."/>
            <person name="Glavina del Rio T."/>
            <person name="Hammon N."/>
            <person name="Israni S."/>
            <person name="Dalin E."/>
            <person name="Tice H."/>
            <person name="Pitluck S."/>
            <person name="Martinez M."/>
            <person name="Schmutz J."/>
            <person name="Larimer F."/>
            <person name="Land M."/>
            <person name="Hauser L."/>
            <person name="Kyrpides N."/>
            <person name="Kim E."/>
            <person name="Miller C.D."/>
            <person name="Hughes J.E."/>
            <person name="Anderson A.J."/>
            <person name="Sims R.C."/>
            <person name="Richardson P."/>
        </authorList>
    </citation>
    <scope>NUCLEOTIDE SEQUENCE [LARGE SCALE GENOMIC DNA]</scope>
    <source>
        <strain evidence="2">MCS</strain>
    </source>
</reference>
<dbReference type="Pfam" id="PF20248">
    <property type="entry name" value="DUF6603"/>
    <property type="match status" value="1"/>
</dbReference>
<feature type="domain" description="DUF6603" evidence="1">
    <location>
        <begin position="312"/>
        <end position="874"/>
    </location>
</feature>
<protein>
    <recommendedName>
        <fullName evidence="1">DUF6603 domain-containing protein</fullName>
    </recommendedName>
</protein>
<dbReference type="AlphaFoldDB" id="A0A5Q5BFE3"/>
<accession>A0A5Q5BFE3</accession>
<gene>
    <name evidence="2" type="ordered locus">Mmcs_0757</name>
</gene>
<dbReference type="EMBL" id="CP000384">
    <property type="protein sequence ID" value="ABG06877.1"/>
    <property type="molecule type" value="Genomic_DNA"/>
</dbReference>
<proteinExistence type="predicted"/>
<organism evidence="2">
    <name type="scientific">Mycobacterium sp. (strain MCS)</name>
    <dbReference type="NCBI Taxonomy" id="164756"/>
    <lineage>
        <taxon>Bacteria</taxon>
        <taxon>Bacillati</taxon>
        <taxon>Actinomycetota</taxon>
        <taxon>Actinomycetes</taxon>
        <taxon>Mycobacteriales</taxon>
        <taxon>Mycobacteriaceae</taxon>
        <taxon>Mycobacterium</taxon>
    </lineage>
</organism>
<dbReference type="InterPro" id="IPR046538">
    <property type="entry name" value="DUF6603"/>
</dbReference>
<sequence length="1009" mass="104479">MIHYIAITGSPSSQRLMNQPGLYLVATTPAPSGGWMILAYADEVARQALTQNGFRFETLEDDRASDARFAMSASQVLGGPPVPEAVRSDIAVELLLRALDYLRGRLNRVVLEIMQSADVLAAQLALPVDEAAYDALIAAIDRFSTAVDVGFEPRTIDFTKAASASLAGVVSAAKTAVGLEGLRKIVRRLLDAGSVSGEFADLLGLAGSQASVVTGASSVELKVAAGDVSLLGIVSVGEVALAGDFRYSGAPQLGLTLRLQDLRMVDSAAGSLTAALGLADATGSVSLRIDTADGFTVNGGARGERISLVPPKSKGPVRITSLMLDVVPTGTRLFVALTSSVQGSIGSPLTLTAKNLGVRFEIDPLGDRLVREASLKTPDGFGIALDAGPVRGGGFLERVPVPGHPDWTRYSGALALRIGPVAVTGFAVLTDRPDGFSFAVSISVQISPPVELGLLFTLNGVGGIVGANVSADTRALAAGVGDGTISRLLFPDDPARAAPAILETLATVFPVHDGGFVIGPMVKLGWGRPVSFVTAEVALILSLPDPKILVLGRLRIAIPADFAPIIDLKAEIYGEFSGDRVLILASLIDSRIGFFTVAGQFGMLLRLGADPTFVLSAGGFHPRYQPPGELANLRRISAEISPPAFHLRLEAYAAITTNTVQFGGALDVRYGIDGTGVYGTAALDALIQFDPFGFQADLMAGVSVRVLDITLLAITLRLHLEGPAPWKAWGTGEVVLPWPLPDISIDVGPVTWGGKQPAPAPVVSARSMVVDALSRPQAWSATTAAGQYGVALAAADPGAGILIDPWSQLSATQSAVPLDVDIVRIGASRLADGERRVVLGPVTIAQQLALGYSAETATLTGEFASGQYLDLSDDDVLRRPSFENMPAGIQIDPRDADLVPGVVWVQPHYVTSFPHHDTGGFLDSVEAAAVSGLAVAATAAGSSVARTRYATAGSDLSIAHPGQMVVVSANTLQAVPGGPATAMTFTLAEQQLTALGATAVQLMALGGAG</sequence>
<dbReference type="KEGG" id="mmc:Mmcs_0757"/>
<name>A0A5Q5BFE3_MYCSS</name>
<evidence type="ECO:0000313" key="2">
    <source>
        <dbReference type="EMBL" id="ABG06877.1"/>
    </source>
</evidence>